<accession>A0ABN2N638</accession>
<keyword evidence="3" id="KW-1185">Reference proteome</keyword>
<dbReference type="RefSeq" id="WP_344099942.1">
    <property type="nucleotide sequence ID" value="NZ_BAAANL010000001.1"/>
</dbReference>
<dbReference type="Proteomes" id="UP001501094">
    <property type="component" value="Unassembled WGS sequence"/>
</dbReference>
<organism evidence="2 3">
    <name type="scientific">Myceligenerans crystallogenes</name>
    <dbReference type="NCBI Taxonomy" id="316335"/>
    <lineage>
        <taxon>Bacteria</taxon>
        <taxon>Bacillati</taxon>
        <taxon>Actinomycetota</taxon>
        <taxon>Actinomycetes</taxon>
        <taxon>Micrococcales</taxon>
        <taxon>Promicromonosporaceae</taxon>
        <taxon>Myceligenerans</taxon>
    </lineage>
</organism>
<feature type="region of interest" description="Disordered" evidence="1">
    <location>
        <begin position="380"/>
        <end position="422"/>
    </location>
</feature>
<dbReference type="EMBL" id="BAAANL010000001">
    <property type="protein sequence ID" value="GAA1854497.1"/>
    <property type="molecule type" value="Genomic_DNA"/>
</dbReference>
<comment type="caution">
    <text evidence="2">The sequence shown here is derived from an EMBL/GenBank/DDBJ whole genome shotgun (WGS) entry which is preliminary data.</text>
</comment>
<evidence type="ECO:0000313" key="2">
    <source>
        <dbReference type="EMBL" id="GAA1854497.1"/>
    </source>
</evidence>
<evidence type="ECO:0008006" key="4">
    <source>
        <dbReference type="Google" id="ProtNLM"/>
    </source>
</evidence>
<evidence type="ECO:0000313" key="3">
    <source>
        <dbReference type="Proteomes" id="UP001501094"/>
    </source>
</evidence>
<name>A0ABN2N638_9MICO</name>
<protein>
    <recommendedName>
        <fullName evidence="4">DUF222 domain-containing protein</fullName>
    </recommendedName>
</protein>
<proteinExistence type="predicted"/>
<reference evidence="2 3" key="1">
    <citation type="journal article" date="2019" name="Int. J. Syst. Evol. Microbiol.">
        <title>The Global Catalogue of Microorganisms (GCM) 10K type strain sequencing project: providing services to taxonomists for standard genome sequencing and annotation.</title>
        <authorList>
            <consortium name="The Broad Institute Genomics Platform"/>
            <consortium name="The Broad Institute Genome Sequencing Center for Infectious Disease"/>
            <person name="Wu L."/>
            <person name="Ma J."/>
        </authorList>
    </citation>
    <scope>NUCLEOTIDE SEQUENCE [LARGE SCALE GENOMIC DNA]</scope>
    <source>
        <strain evidence="2 3">JCM 14326</strain>
    </source>
</reference>
<gene>
    <name evidence="2" type="ORF">GCM10009751_09130</name>
</gene>
<sequence length="422" mass="46272">MSGPQQPLTRRDMFAMSRPDALTLGIPGCDAAANRARLAAAARIHEEQVQYDAAVYAEAAAQRTTVDPDPIRPFGLDALLQARGDVQAVVDDPDFARSVLKDMGRGWREEIVSDEDGTRWGTIIPTPAEEAEAAYQAVLIHDELANRGIVASRPTAPNPIQDALVQHFETQTTRHPDHPAAWWSIDMYGHITDPILHRIEVRELLNHLLSQHRGDQLAHALQTNGFVPTSEAVGTIRDRFDTPVPVPHSSPRQELRHAIEAADELVKELIDTTVANVARYILAAELVADPPGSVDSRYGSVWTISFGSRESDGAPDQADIDGELDSTWHFSSHELTRITDSGLRLDMPADQVAAWITDQARHAASPRQTHWDARIRAIDPFARGSGPGQKPSPQNRPKQESVGYEPPATASPDSRRHGTGIL</sequence>
<evidence type="ECO:0000256" key="1">
    <source>
        <dbReference type="SAM" id="MobiDB-lite"/>
    </source>
</evidence>